<dbReference type="EMBL" id="MK689364">
    <property type="protein sequence ID" value="QBZ70666.1"/>
    <property type="molecule type" value="Genomic_DNA"/>
</dbReference>
<feature type="region of interest" description="Disordered" evidence="1">
    <location>
        <begin position="37"/>
        <end position="63"/>
    </location>
</feature>
<keyword evidence="3" id="KW-1185">Reference proteome</keyword>
<organism evidence="2 3">
    <name type="scientific">Edwardsiella phage pEt-SU</name>
    <dbReference type="NCBI Taxonomy" id="2562142"/>
    <lineage>
        <taxon>Viruses</taxon>
        <taxon>Duplodnaviria</taxon>
        <taxon>Heunggongvirae</taxon>
        <taxon>Uroviricota</taxon>
        <taxon>Caudoviricetes</taxon>
        <taxon>Chimalliviridae</taxon>
        <taxon>Petsuvirus</taxon>
        <taxon>Petsuvirus pEtSU</taxon>
    </lineage>
</organism>
<name>A0A4D6DXW6_9CAUD</name>
<evidence type="ECO:0000313" key="3">
    <source>
        <dbReference type="Proteomes" id="UP000297195"/>
    </source>
</evidence>
<evidence type="ECO:0000313" key="2">
    <source>
        <dbReference type="EMBL" id="QBZ70666.1"/>
    </source>
</evidence>
<proteinExistence type="predicted"/>
<protein>
    <submittedName>
        <fullName evidence="2">Putative virion structural protein</fullName>
    </submittedName>
</protein>
<reference evidence="2 3" key="1">
    <citation type="submission" date="2019-03" db="EMBL/GenBank/DDBJ databases">
        <authorList>
            <person name="Kim S.G."/>
            <person name="Park S.C."/>
        </authorList>
    </citation>
    <scope>NUCLEOTIDE SEQUENCE [LARGE SCALE GENOMIC DNA]</scope>
</reference>
<dbReference type="Proteomes" id="UP000297195">
    <property type="component" value="Segment"/>
</dbReference>
<gene>
    <name evidence="2" type="ORF">pETSU_085</name>
</gene>
<sequence length="325" mass="35633">MNVLECYGVGVVAMDKDTDTDEIQVYLPLHFPEADGEVTTTAETKKVDTESPAGDASSSTTLQSNSVPCKWMALNTNRVTSPDVRKGSKVVVYKFQGTNKYLWTYFGMDGTLRLETVIYAFSASPKVNENTPVTPENYYIFMISSHKKMIQLVTGQGNGEPTSYVISLDTGNAQFGIVDGENNILSINSMEHAFSFINDEKSFINIEKKDITLSCERNMLLKGKEKIDMQCTDLTIKADNSIKINTKKSTWVSPEILIQGNITHEGNYNQKGSYSVEGPVAVQGSFSQMGGAGSVEGGWTIDNIRYLGHRHGNVQSGGSKTSVPE</sequence>
<accession>A0A4D6DXW6</accession>
<evidence type="ECO:0000256" key="1">
    <source>
        <dbReference type="SAM" id="MobiDB-lite"/>
    </source>
</evidence>